<protein>
    <recommendedName>
        <fullName evidence="5">hydroxyacylglutathione hydrolase</fullName>
        <ecNumber evidence="5">3.1.2.6</ecNumber>
    </recommendedName>
    <alternativeName>
        <fullName evidence="9">Glyoxalase II</fullName>
    </alternativeName>
</protein>
<dbReference type="Proteomes" id="UP001217582">
    <property type="component" value="Chromosome 6"/>
</dbReference>
<comment type="similarity">
    <text evidence="4">Belongs to the metallo-beta-lactamase superfamily. Glyoxalase II family.</text>
</comment>
<dbReference type="Pfam" id="PF16123">
    <property type="entry name" value="HAGH_C"/>
    <property type="match status" value="1"/>
</dbReference>
<dbReference type="EC" id="3.1.2.6" evidence="5"/>
<keyword evidence="6" id="KW-0479">Metal-binding</keyword>
<organism evidence="11 12">
    <name type="scientific">Malassezia arunalokei</name>
    <dbReference type="NCBI Taxonomy" id="1514897"/>
    <lineage>
        <taxon>Eukaryota</taxon>
        <taxon>Fungi</taxon>
        <taxon>Dikarya</taxon>
        <taxon>Basidiomycota</taxon>
        <taxon>Ustilaginomycotina</taxon>
        <taxon>Malasseziomycetes</taxon>
        <taxon>Malasseziales</taxon>
        <taxon>Malasseziaceae</taxon>
        <taxon>Malassezia</taxon>
    </lineage>
</organism>
<reference evidence="11 12" key="1">
    <citation type="submission" date="2023-03" db="EMBL/GenBank/DDBJ databases">
        <title>Mating type loci evolution in Malassezia.</title>
        <authorList>
            <person name="Coelho M.A."/>
        </authorList>
    </citation>
    <scope>NUCLEOTIDE SEQUENCE [LARGE SCALE GENOMIC DNA]</scope>
    <source>
        <strain evidence="11 12">CBS 13387</strain>
    </source>
</reference>
<evidence type="ECO:0000256" key="5">
    <source>
        <dbReference type="ARBA" id="ARBA00011917"/>
    </source>
</evidence>
<evidence type="ECO:0000256" key="7">
    <source>
        <dbReference type="ARBA" id="ARBA00022801"/>
    </source>
</evidence>
<evidence type="ECO:0000256" key="2">
    <source>
        <dbReference type="ARBA" id="ARBA00001947"/>
    </source>
</evidence>
<dbReference type="InterPro" id="IPR036866">
    <property type="entry name" value="RibonucZ/Hydroxyglut_hydro"/>
</dbReference>
<evidence type="ECO:0000313" key="12">
    <source>
        <dbReference type="Proteomes" id="UP001217582"/>
    </source>
</evidence>
<dbReference type="EMBL" id="CP119921">
    <property type="protein sequence ID" value="WFD16934.1"/>
    <property type="molecule type" value="Genomic_DNA"/>
</dbReference>
<accession>A0AAJ5Z2U2</accession>
<feature type="domain" description="Metallo-beta-lactamase" evidence="10">
    <location>
        <begin position="36"/>
        <end position="225"/>
    </location>
</feature>
<proteinExistence type="inferred from homology"/>
<keyword evidence="12" id="KW-1185">Reference proteome</keyword>
<comment type="pathway">
    <text evidence="3">Secondary metabolite metabolism; methylglyoxal degradation; (R)-lactate from methylglyoxal: step 2/2.</text>
</comment>
<dbReference type="InterPro" id="IPR001279">
    <property type="entry name" value="Metallo-B-lactamas"/>
</dbReference>
<dbReference type="GO" id="GO:0046872">
    <property type="term" value="F:metal ion binding"/>
    <property type="evidence" value="ECO:0007669"/>
    <property type="project" value="UniProtKB-KW"/>
</dbReference>
<dbReference type="GO" id="GO:0004416">
    <property type="term" value="F:hydroxyacylglutathione hydrolase activity"/>
    <property type="evidence" value="ECO:0007669"/>
    <property type="project" value="UniProtKB-EC"/>
</dbReference>
<dbReference type="Gene3D" id="3.60.15.10">
    <property type="entry name" value="Ribonuclease Z/Hydroxyacylglutathione hydrolase-like"/>
    <property type="match status" value="1"/>
</dbReference>
<dbReference type="InterPro" id="IPR035680">
    <property type="entry name" value="Clx_II_MBL"/>
</dbReference>
<evidence type="ECO:0000256" key="8">
    <source>
        <dbReference type="ARBA" id="ARBA00022833"/>
    </source>
</evidence>
<dbReference type="Pfam" id="PF00753">
    <property type="entry name" value="Lactamase_B"/>
    <property type="match status" value="1"/>
</dbReference>
<evidence type="ECO:0000259" key="10">
    <source>
        <dbReference type="SMART" id="SM00849"/>
    </source>
</evidence>
<evidence type="ECO:0000313" key="11">
    <source>
        <dbReference type="EMBL" id="WFD16934.1"/>
    </source>
</evidence>
<evidence type="ECO:0000256" key="6">
    <source>
        <dbReference type="ARBA" id="ARBA00022723"/>
    </source>
</evidence>
<comment type="cofactor">
    <cofactor evidence="2">
        <name>Zn(2+)</name>
        <dbReference type="ChEBI" id="CHEBI:29105"/>
    </cofactor>
</comment>
<evidence type="ECO:0000256" key="9">
    <source>
        <dbReference type="ARBA" id="ARBA00031044"/>
    </source>
</evidence>
<dbReference type="PANTHER" id="PTHR11935:SF94">
    <property type="entry name" value="TENZING NORGAY, ISOFORM C"/>
    <property type="match status" value="1"/>
</dbReference>
<evidence type="ECO:0000256" key="3">
    <source>
        <dbReference type="ARBA" id="ARBA00004963"/>
    </source>
</evidence>
<comment type="catalytic activity">
    <reaction evidence="1">
        <text>an S-(2-hydroxyacyl)glutathione + H2O = a 2-hydroxy carboxylate + glutathione + H(+)</text>
        <dbReference type="Rhea" id="RHEA:21864"/>
        <dbReference type="ChEBI" id="CHEBI:15377"/>
        <dbReference type="ChEBI" id="CHEBI:15378"/>
        <dbReference type="ChEBI" id="CHEBI:57925"/>
        <dbReference type="ChEBI" id="CHEBI:58896"/>
        <dbReference type="ChEBI" id="CHEBI:71261"/>
        <dbReference type="EC" id="3.1.2.6"/>
    </reaction>
</comment>
<sequence length="313" mass="34041">MSLGLHRVRRACFSLPLAPRIPRRNMRIIPVPVREDNYAYILMSTPKGARPQGAFVDPYDVPTVRRAAHALGLQDTDIVGSITTHGHYDHAGGNDAFAKAFPGRPIWGGAASIASVTHVVRDGDTFELFSDGAEVLVKAYATPCHTRDSICFYVEDKRSEDALAQLPHGLKEGADGEKKRGVFTGDTLFISGCGRFFEGQAEDMHRALNVVLRQLPLDTLVYCGHEYTASNVAFSAAVLPNAPGIQRLVSDVRSGRNGGVTTGLYTLSDELKHNPFMMVEDAVVQKAIGGTDAITTMHALREAKNQGTLRIRL</sequence>
<name>A0AAJ5Z2U2_9BASI</name>
<dbReference type="PANTHER" id="PTHR11935">
    <property type="entry name" value="BETA LACTAMASE DOMAIN"/>
    <property type="match status" value="1"/>
</dbReference>
<dbReference type="AlphaFoldDB" id="A0AAJ5Z2U2"/>
<dbReference type="SUPFAM" id="SSF56281">
    <property type="entry name" value="Metallo-hydrolase/oxidoreductase"/>
    <property type="match status" value="1"/>
</dbReference>
<dbReference type="SMART" id="SM00849">
    <property type="entry name" value="Lactamase_B"/>
    <property type="match status" value="1"/>
</dbReference>
<keyword evidence="7 11" id="KW-0378">Hydrolase</keyword>
<dbReference type="InterPro" id="IPR032282">
    <property type="entry name" value="HAGH_C"/>
</dbReference>
<evidence type="ECO:0000256" key="4">
    <source>
        <dbReference type="ARBA" id="ARBA00006759"/>
    </source>
</evidence>
<keyword evidence="8" id="KW-0862">Zinc</keyword>
<gene>
    <name evidence="11" type="primary">GLO2</name>
    <name evidence="11" type="ORF">MARU1_002978</name>
</gene>
<evidence type="ECO:0000256" key="1">
    <source>
        <dbReference type="ARBA" id="ARBA00001623"/>
    </source>
</evidence>
<dbReference type="CDD" id="cd07723">
    <property type="entry name" value="hydroxyacylglutathione_hydrolase_MBL-fold"/>
    <property type="match status" value="1"/>
</dbReference>